<accession>A0AAQ3L6M7</accession>
<name>A0AAQ3L6M7_9LILI</name>
<protein>
    <submittedName>
        <fullName evidence="2">Uncharacterized protein</fullName>
    </submittedName>
</protein>
<proteinExistence type="predicted"/>
<feature type="region of interest" description="Disordered" evidence="1">
    <location>
        <begin position="49"/>
        <end position="72"/>
    </location>
</feature>
<dbReference type="AlphaFoldDB" id="A0AAQ3L6M7"/>
<feature type="compositionally biased region" description="Basic and acidic residues" evidence="1">
    <location>
        <begin position="49"/>
        <end position="59"/>
    </location>
</feature>
<feature type="region of interest" description="Disordered" evidence="1">
    <location>
        <begin position="1"/>
        <end position="33"/>
    </location>
</feature>
<feature type="region of interest" description="Disordered" evidence="1">
    <location>
        <begin position="96"/>
        <end position="143"/>
    </location>
</feature>
<dbReference type="Proteomes" id="UP001327560">
    <property type="component" value="Chromosome 9"/>
</dbReference>
<keyword evidence="3" id="KW-1185">Reference proteome</keyword>
<evidence type="ECO:0000313" key="2">
    <source>
        <dbReference type="EMBL" id="WOL19673.1"/>
    </source>
</evidence>
<evidence type="ECO:0000256" key="1">
    <source>
        <dbReference type="SAM" id="MobiDB-lite"/>
    </source>
</evidence>
<organism evidence="2 3">
    <name type="scientific">Canna indica</name>
    <name type="common">Indian-shot</name>
    <dbReference type="NCBI Taxonomy" id="4628"/>
    <lineage>
        <taxon>Eukaryota</taxon>
        <taxon>Viridiplantae</taxon>
        <taxon>Streptophyta</taxon>
        <taxon>Embryophyta</taxon>
        <taxon>Tracheophyta</taxon>
        <taxon>Spermatophyta</taxon>
        <taxon>Magnoliopsida</taxon>
        <taxon>Liliopsida</taxon>
        <taxon>Zingiberales</taxon>
        <taxon>Cannaceae</taxon>
        <taxon>Canna</taxon>
    </lineage>
</organism>
<evidence type="ECO:0000313" key="3">
    <source>
        <dbReference type="Proteomes" id="UP001327560"/>
    </source>
</evidence>
<feature type="compositionally biased region" description="Basic and acidic residues" evidence="1">
    <location>
        <begin position="13"/>
        <end position="24"/>
    </location>
</feature>
<reference evidence="2 3" key="1">
    <citation type="submission" date="2023-10" db="EMBL/GenBank/DDBJ databases">
        <title>Chromosome-scale genome assembly provides insights into flower coloration mechanisms of Canna indica.</title>
        <authorList>
            <person name="Li C."/>
        </authorList>
    </citation>
    <scope>NUCLEOTIDE SEQUENCE [LARGE SCALE GENOMIC DNA]</scope>
    <source>
        <tissue evidence="2">Flower</tissue>
    </source>
</reference>
<gene>
    <name evidence="2" type="ORF">Cni_G28475</name>
</gene>
<sequence length="143" mass="15936">MADFLLNLRRRSRLDPEAEGDERPSTSAPPPPIALVAYFLLSLRRRSRLDPEAEGEERSSMSAPPPPVELLGWGKQIKRSPVMRLWRPRIIAAMGGEEDNAATLTDKRKGKRRASPQSPLEGYSSALVSGDKERAERSISPIY</sequence>
<dbReference type="EMBL" id="CP136898">
    <property type="protein sequence ID" value="WOL19673.1"/>
    <property type="molecule type" value="Genomic_DNA"/>
</dbReference>